<dbReference type="EMBL" id="JBCGBO010000006">
    <property type="protein sequence ID" value="KAK9194491.1"/>
    <property type="molecule type" value="Genomic_DNA"/>
</dbReference>
<keyword evidence="5" id="KW-0227">DNA damage</keyword>
<reference evidence="11 12" key="1">
    <citation type="submission" date="2024-05" db="EMBL/GenBank/DDBJ databases">
        <title>Haplotype-resolved chromosome-level genome assembly of Huyou (Citrus changshanensis).</title>
        <authorList>
            <person name="Miao C."/>
            <person name="Chen W."/>
            <person name="Wu Y."/>
            <person name="Wang L."/>
            <person name="Zhao S."/>
            <person name="Grierson D."/>
            <person name="Xu C."/>
            <person name="Chen K."/>
        </authorList>
    </citation>
    <scope>NUCLEOTIDE SEQUENCE [LARGE SCALE GENOMIC DNA]</scope>
    <source>
        <strain evidence="11">01-14</strain>
        <tissue evidence="11">Leaf</tissue>
    </source>
</reference>
<dbReference type="Proteomes" id="UP001428341">
    <property type="component" value="Unassembled WGS sequence"/>
</dbReference>
<dbReference type="GO" id="GO:0003677">
    <property type="term" value="F:DNA binding"/>
    <property type="evidence" value="ECO:0007669"/>
    <property type="project" value="InterPro"/>
</dbReference>
<organism evidence="11 12">
    <name type="scientific">Citrus x changshan-huyou</name>
    <dbReference type="NCBI Taxonomy" id="2935761"/>
    <lineage>
        <taxon>Eukaryota</taxon>
        <taxon>Viridiplantae</taxon>
        <taxon>Streptophyta</taxon>
        <taxon>Embryophyta</taxon>
        <taxon>Tracheophyta</taxon>
        <taxon>Spermatophyta</taxon>
        <taxon>Magnoliopsida</taxon>
        <taxon>eudicotyledons</taxon>
        <taxon>Gunneridae</taxon>
        <taxon>Pentapetalae</taxon>
        <taxon>rosids</taxon>
        <taxon>malvids</taxon>
        <taxon>Sapindales</taxon>
        <taxon>Rutaceae</taxon>
        <taxon>Aurantioideae</taxon>
        <taxon>Citrus</taxon>
    </lineage>
</organism>
<protein>
    <recommendedName>
        <fullName evidence="10">ATP-dependent DNA ligase family profile domain-containing protein</fullName>
    </recommendedName>
</protein>
<dbReference type="GO" id="GO:0006281">
    <property type="term" value="P:DNA repair"/>
    <property type="evidence" value="ECO:0007669"/>
    <property type="project" value="UniProtKB-KW"/>
</dbReference>
<dbReference type="Gene3D" id="3.60.15.10">
    <property type="entry name" value="Ribonuclease Z/Hydroxyacylglutathione hydrolase-like"/>
    <property type="match status" value="1"/>
</dbReference>
<dbReference type="PANTHER" id="PTHR45674:SF9">
    <property type="entry name" value="DNA LIGASE 3"/>
    <property type="match status" value="1"/>
</dbReference>
<evidence type="ECO:0000256" key="8">
    <source>
        <dbReference type="ARBA" id="ARBA00023242"/>
    </source>
</evidence>
<sequence>MGNHISCTLSKPLGKHTRSAKVIFPGGEIRQIQTPIKAAELMLEKPNFFLINSRSLKIGQRFSPLNADEDLEPKNVYVMFPMKRATSKITATDMATLFVLANKAVKRCSSGKVRNFPESESAGEEVAACTAPVPKLDDMEEFSQPEYVYRLLGLVWIAGFEFPPSTASFLEIALAPLTPLSPQTGEKKKKSKNPPISIFHLHSQYPLIKCFLSDSNKFPHYTSMDSHPSDKNLTLDSTHLFLSTQSSPPDSLIFPPIPRTFPPSKHVPNTRFLIDAFRYAADFSVSYFLSHFHSDHYTGLSPSWSKGIIFCSEITSRLLSQILNINPKFIYPLPIKIPVLIDGCEVVLVGANHCPGAVQFLFKVPGRNDGFERYVHTGDFRFCKTMLLQPVMNEFAGCDAVFLDTTYCNPKFLFPLQEESVEYVVSVINRVGGELNEGLQKRVLFLVATYVIGKEKILIEIFKKCGRKVCVDSRKMEVLRVLGYGDSGVFTEDESETDVHVVGWNVLGETWPYFRPNFVRMKEIMVERGYDKVVGFVPTGWTYEVKRNKFAVRSKDAFEIHLVPYSEHSNYDELREYVKFLKPKRVIPTVGMDIEKLDSKHANKMRKYFAGLVDEMASKKEFLMGFHRGTSEIDENVEEGAGSGSNEGLSKEGEVKSKKTKATEDSSSSILLDSSSRLEEFGSKDVTALDDEETEKMVQEIRNCLPTWVTQNQILDLISSSGRNIVDAVSNFYEHETQLYEQVSACTTFISASRTSSLDVSASTAKLNSDKTISQGSVKIPLSQEYKLPTIKHSIKSTLSPSKRKKTVTNNPKKKGKVPSKMESSGAKQPTITSFFNKLLPNMSQGDGIESKSEECPKDENPLQSNAIKTYGEEIDQFLKIINGNESLKGYAATLLEKTKGNVSMALDLYYDNQEGDRGKTVNRLEFSKSSVQSDSCNKDCSSALEKIVSEELQHITDMSVQRPSKELMDPTLVSLPPEKYDPIEHACWSSGQPAPYIHLARTFDLVEAERGKIKAMSMLCNMFRSLLALSPDDVLPAVYLCTNKIASNHENIELNIGGSLVTSAIEEACGTNRSKIRDMYNRLGDLGDVAQECRQTQALPAPPPPLLIKDVYSMLCKIRCELSNLIFLVFISVQTGSGSTARKKSLIVNLMCSCREKEMKFLVRTLVRNLRIGAMMRTILPALAQAVVMNSSLEFSHEGKMENLKEKLQSLSAAAVEAYNILPSLDLLIPSLMNKGIGFSASTLSMVPGVPIKPMLAKITNGVPQVLKLFQNKAFTCEYKYDGQRAQIHKLVDGTVRIFSRNGDETTSRFPDLISIINEFCKPAAGTFILDAEVVAIDRKNGCKIMSFQELSSRERGGKDSVITIKSVKVCLVIMSIFVYLSLISCLPMESSNYLEPFFSFLGTPGCWVIPSVRDENILKPTPFLSPPTPLPFFCIQNADLKDLFYDEKMGYFQYAKEMTVEADDNCLTSDVTLTKINNFLEEALHSSCEGIIVKSLDVDAGYSPSKRSDSWLKVKRDYVEGLNDSLDLVPIGAWHGNGRKAGWYSPFLMACYNPETEEYQSVCRVMSGFSDSFYIEMKEFFSGDKILLKKPSYYRTAEVPDMWFSPEVVWEIRGADFTISPVHQAAIGLVHPSRGISIRFPRFIRLVSDRNPDECSTAADIAEMFHSQTRKMDVTAKD</sequence>
<evidence type="ECO:0000259" key="10">
    <source>
        <dbReference type="PROSITE" id="PS50160"/>
    </source>
</evidence>
<name>A0AAP0QMW3_9ROSI</name>
<feature type="compositionally biased region" description="Basic residues" evidence="9">
    <location>
        <begin position="802"/>
        <end position="818"/>
    </location>
</feature>
<dbReference type="GO" id="GO:0006310">
    <property type="term" value="P:DNA recombination"/>
    <property type="evidence" value="ECO:0007669"/>
    <property type="project" value="InterPro"/>
</dbReference>
<dbReference type="SUPFAM" id="SSF56091">
    <property type="entry name" value="DNA ligase/mRNA capping enzyme, catalytic domain"/>
    <property type="match status" value="1"/>
</dbReference>
<dbReference type="Gene3D" id="3.40.50.12650">
    <property type="match status" value="1"/>
</dbReference>
<comment type="caution">
    <text evidence="11">The sequence shown here is derived from an EMBL/GenBank/DDBJ whole genome shotgun (WGS) entry which is preliminary data.</text>
</comment>
<dbReference type="InterPro" id="IPR016059">
    <property type="entry name" value="DNA_ligase_ATP-dep_CS"/>
</dbReference>
<dbReference type="GO" id="GO:0003910">
    <property type="term" value="F:DNA ligase (ATP) activity"/>
    <property type="evidence" value="ECO:0007669"/>
    <property type="project" value="InterPro"/>
</dbReference>
<feature type="compositionally biased region" description="Basic and acidic residues" evidence="9">
    <location>
        <begin position="649"/>
        <end position="664"/>
    </location>
</feature>
<dbReference type="GO" id="GO:0005524">
    <property type="term" value="F:ATP binding"/>
    <property type="evidence" value="ECO:0007669"/>
    <property type="project" value="UniProtKB-KW"/>
</dbReference>
<dbReference type="InterPro" id="IPR012310">
    <property type="entry name" value="DNA_ligase_ATP-dep_cent"/>
</dbReference>
<evidence type="ECO:0000313" key="12">
    <source>
        <dbReference type="Proteomes" id="UP001428341"/>
    </source>
</evidence>
<dbReference type="GO" id="GO:0006273">
    <property type="term" value="P:lagging strand elongation"/>
    <property type="evidence" value="ECO:0007669"/>
    <property type="project" value="TreeGrafter"/>
</dbReference>
<keyword evidence="2" id="KW-0436">Ligase</keyword>
<dbReference type="PANTHER" id="PTHR45674">
    <property type="entry name" value="DNA LIGASE 1/3 FAMILY MEMBER"/>
    <property type="match status" value="1"/>
</dbReference>
<keyword evidence="12" id="KW-1185">Reference proteome</keyword>
<evidence type="ECO:0000256" key="3">
    <source>
        <dbReference type="ARBA" id="ARBA00022705"/>
    </source>
</evidence>
<dbReference type="FunFam" id="2.40.50.140:FF:000220">
    <property type="entry name" value="DNA ligase"/>
    <property type="match status" value="1"/>
</dbReference>
<dbReference type="InterPro" id="IPR012340">
    <property type="entry name" value="NA-bd_OB-fold"/>
</dbReference>
<dbReference type="Pfam" id="PF04675">
    <property type="entry name" value="DNA_ligase_A_N"/>
    <property type="match status" value="1"/>
</dbReference>
<evidence type="ECO:0000256" key="4">
    <source>
        <dbReference type="ARBA" id="ARBA00022741"/>
    </source>
</evidence>
<evidence type="ECO:0000313" key="11">
    <source>
        <dbReference type="EMBL" id="KAK9194491.1"/>
    </source>
</evidence>
<dbReference type="Gene3D" id="3.30.1490.70">
    <property type="match status" value="1"/>
</dbReference>
<feature type="region of interest" description="Disordered" evidence="9">
    <location>
        <begin position="633"/>
        <end position="671"/>
    </location>
</feature>
<dbReference type="InterPro" id="IPR012309">
    <property type="entry name" value="DNA_ligase_ATP-dep_C"/>
</dbReference>
<dbReference type="CDD" id="cd07969">
    <property type="entry name" value="OBF_DNA_ligase_I"/>
    <property type="match status" value="1"/>
</dbReference>
<dbReference type="SUPFAM" id="SSF56281">
    <property type="entry name" value="Metallo-hydrolase/oxidoreductase"/>
    <property type="match status" value="1"/>
</dbReference>
<dbReference type="Gene3D" id="2.40.50.140">
    <property type="entry name" value="Nucleic acid-binding proteins"/>
    <property type="match status" value="1"/>
</dbReference>
<dbReference type="Pfam" id="PF01068">
    <property type="entry name" value="DNA_ligase_A_M"/>
    <property type="match status" value="2"/>
</dbReference>
<dbReference type="SUPFAM" id="SSF117018">
    <property type="entry name" value="ATP-dependent DNA ligase DNA-binding domain"/>
    <property type="match status" value="1"/>
</dbReference>
<keyword evidence="4" id="KW-0547">Nucleotide-binding</keyword>
<dbReference type="InterPro" id="IPR011084">
    <property type="entry name" value="DRMBL"/>
</dbReference>
<evidence type="ECO:0000256" key="9">
    <source>
        <dbReference type="SAM" id="MobiDB-lite"/>
    </source>
</evidence>
<accession>A0AAP0QMW3</accession>
<dbReference type="InterPro" id="IPR012308">
    <property type="entry name" value="DNA_ligase_ATP-dep_N"/>
</dbReference>
<keyword evidence="3" id="KW-0235">DNA replication</keyword>
<evidence type="ECO:0000256" key="5">
    <source>
        <dbReference type="ARBA" id="ARBA00022763"/>
    </source>
</evidence>
<dbReference type="PROSITE" id="PS00697">
    <property type="entry name" value="DNA_LIGASE_A1"/>
    <property type="match status" value="1"/>
</dbReference>
<dbReference type="CDD" id="cd16273">
    <property type="entry name" value="SNM1A-1C-like_MBL-fold"/>
    <property type="match status" value="1"/>
</dbReference>
<evidence type="ECO:0000256" key="7">
    <source>
        <dbReference type="ARBA" id="ARBA00023204"/>
    </source>
</evidence>
<dbReference type="CDD" id="cd07900">
    <property type="entry name" value="Adenylation_DNA_ligase_I_Euk"/>
    <property type="match status" value="1"/>
</dbReference>
<dbReference type="Pfam" id="PF07522">
    <property type="entry name" value="DRMBL"/>
    <property type="match status" value="1"/>
</dbReference>
<dbReference type="Gene3D" id="3.30.470.30">
    <property type="entry name" value="DNA ligase/mRNA capping enzyme"/>
    <property type="match status" value="1"/>
</dbReference>
<dbReference type="PROSITE" id="PS50160">
    <property type="entry name" value="DNA_LIGASE_A3"/>
    <property type="match status" value="1"/>
</dbReference>
<dbReference type="InterPro" id="IPR025322">
    <property type="entry name" value="PADRE_dom"/>
</dbReference>
<feature type="domain" description="ATP-dependent DNA ligase family profile" evidence="10">
    <location>
        <begin position="1477"/>
        <end position="1555"/>
    </location>
</feature>
<dbReference type="SUPFAM" id="SSF50249">
    <property type="entry name" value="Nucleic acid-binding proteins"/>
    <property type="match status" value="1"/>
</dbReference>
<keyword evidence="6" id="KW-0067">ATP-binding</keyword>
<dbReference type="InterPro" id="IPR036866">
    <property type="entry name" value="RibonucZ/Hydroxyglut_hydro"/>
</dbReference>
<dbReference type="Pfam" id="PF04679">
    <property type="entry name" value="DNA_ligase_A_C"/>
    <property type="match status" value="1"/>
</dbReference>
<dbReference type="FunFam" id="3.40.50.12650:FF:000006">
    <property type="entry name" value="DNA ligase"/>
    <property type="match status" value="1"/>
</dbReference>
<dbReference type="InterPro" id="IPR050191">
    <property type="entry name" value="ATP-dep_DNA_ligase"/>
</dbReference>
<evidence type="ECO:0000256" key="6">
    <source>
        <dbReference type="ARBA" id="ARBA00022840"/>
    </source>
</evidence>
<feature type="region of interest" description="Disordered" evidence="9">
    <location>
        <begin position="797"/>
        <end position="828"/>
    </location>
</feature>
<keyword evidence="8" id="KW-0539">Nucleus</keyword>
<dbReference type="Pfam" id="PF14009">
    <property type="entry name" value="PADRE"/>
    <property type="match status" value="1"/>
</dbReference>
<dbReference type="Gene3D" id="1.10.3260.10">
    <property type="entry name" value="DNA ligase, ATP-dependent, N-terminal domain"/>
    <property type="match status" value="1"/>
</dbReference>
<keyword evidence="7" id="KW-0234">DNA repair</keyword>
<evidence type="ECO:0000256" key="1">
    <source>
        <dbReference type="ARBA" id="ARBA00007572"/>
    </source>
</evidence>
<proteinExistence type="inferred from homology"/>
<gene>
    <name evidence="11" type="ORF">WN944_005198</name>
</gene>
<evidence type="ECO:0000256" key="2">
    <source>
        <dbReference type="ARBA" id="ARBA00022598"/>
    </source>
</evidence>
<comment type="similarity">
    <text evidence="1">Belongs to the ATP-dependent DNA ligase family.</text>
</comment>
<dbReference type="InterPro" id="IPR036599">
    <property type="entry name" value="DNA_ligase_N_sf"/>
</dbReference>